<dbReference type="PANTHER" id="PTHR33334:SF8">
    <property type="entry name" value="PROTEIN LNK1"/>
    <property type="match status" value="1"/>
</dbReference>
<sequence>MSDLCLYELEDLVWDDFCQSDDHIIPHPGSGRTAHHSILSDSHNKPYSEVASFSNSTRERSFVRHVHMGIDQGAFPSLNKRTYTMLENDSWCNTPSCLSPSSPESNSIRESSSVASDNTTSSRHASKSNKTDSNNNEICTNDTIAVDSSSFGEALGDITHTGNNLDFFQNTENKDSSELLYYGWPEIGNFEDVDRMFRSCDSTFGLGASKEDELGWFGSTDNIGGSGDTVKSEFEFPYPEPNPVEYSSQNDSSKSDFINDISMGGDCSWTSKKSDSYTSFVNGSAMANSKDRFIFKEQITNDKNQVKLQVQSTGKRKEHCFGNGSFNYTIDLHNEPLQLPLSYMHSNNSPDLTSVNMNPPAVKSEIHGLKSPSLRDPSHASIQLQNDPKFPVAGKREKLQNDPGVVNLGIPAEMGPSLIQECSTMSSGVDDVSPEAASFRQLQLVMEQLDLRTKICIRDSLYRLAQSAEQRHNHANLNGSCAVEIDAGGAFLAAGTNDFMSIETDTNPIDRSIAHLLFHRPSDPSNTVHGSITSPPLTVENLITCEENASKIEKTTNCKLQKSREEVS</sequence>
<dbReference type="Proteomes" id="UP000325081">
    <property type="component" value="Unassembled WGS sequence"/>
</dbReference>
<feature type="region of interest" description="Disordered" evidence="1">
    <location>
        <begin position="102"/>
        <end position="138"/>
    </location>
</feature>
<evidence type="ECO:0000313" key="3">
    <source>
        <dbReference type="Proteomes" id="UP000325081"/>
    </source>
</evidence>
<accession>A0A5A7QBS5</accession>
<protein>
    <submittedName>
        <fullName evidence="2">Dentin sialophospho protein</fullName>
    </submittedName>
</protein>
<gene>
    <name evidence="2" type="ORF">STAS_19524</name>
</gene>
<dbReference type="EMBL" id="BKCP01006427">
    <property type="protein sequence ID" value="GER42709.1"/>
    <property type="molecule type" value="Genomic_DNA"/>
</dbReference>
<organism evidence="2 3">
    <name type="scientific">Striga asiatica</name>
    <name type="common">Asiatic witchweed</name>
    <name type="synonym">Buchnera asiatica</name>
    <dbReference type="NCBI Taxonomy" id="4170"/>
    <lineage>
        <taxon>Eukaryota</taxon>
        <taxon>Viridiplantae</taxon>
        <taxon>Streptophyta</taxon>
        <taxon>Embryophyta</taxon>
        <taxon>Tracheophyta</taxon>
        <taxon>Spermatophyta</taxon>
        <taxon>Magnoliopsida</taxon>
        <taxon>eudicotyledons</taxon>
        <taxon>Gunneridae</taxon>
        <taxon>Pentapetalae</taxon>
        <taxon>asterids</taxon>
        <taxon>lamiids</taxon>
        <taxon>Lamiales</taxon>
        <taxon>Orobanchaceae</taxon>
        <taxon>Buchnereae</taxon>
        <taxon>Striga</taxon>
    </lineage>
</organism>
<dbReference type="GO" id="GO:0006355">
    <property type="term" value="P:regulation of DNA-templated transcription"/>
    <property type="evidence" value="ECO:0007669"/>
    <property type="project" value="InterPro"/>
</dbReference>
<evidence type="ECO:0000313" key="2">
    <source>
        <dbReference type="EMBL" id="GER42709.1"/>
    </source>
</evidence>
<dbReference type="AlphaFoldDB" id="A0A5A7QBS5"/>
<dbReference type="GO" id="GO:0007623">
    <property type="term" value="P:circadian rhythm"/>
    <property type="evidence" value="ECO:0007669"/>
    <property type="project" value="InterPro"/>
</dbReference>
<dbReference type="OrthoDB" id="618331at2759"/>
<reference evidence="3" key="1">
    <citation type="journal article" date="2019" name="Curr. Biol.">
        <title>Genome Sequence of Striga asiatica Provides Insight into the Evolution of Plant Parasitism.</title>
        <authorList>
            <person name="Yoshida S."/>
            <person name="Kim S."/>
            <person name="Wafula E.K."/>
            <person name="Tanskanen J."/>
            <person name="Kim Y.M."/>
            <person name="Honaas L."/>
            <person name="Yang Z."/>
            <person name="Spallek T."/>
            <person name="Conn C.E."/>
            <person name="Ichihashi Y."/>
            <person name="Cheong K."/>
            <person name="Cui S."/>
            <person name="Der J.P."/>
            <person name="Gundlach H."/>
            <person name="Jiao Y."/>
            <person name="Hori C."/>
            <person name="Ishida J.K."/>
            <person name="Kasahara H."/>
            <person name="Kiba T."/>
            <person name="Kim M.S."/>
            <person name="Koo N."/>
            <person name="Laohavisit A."/>
            <person name="Lee Y.H."/>
            <person name="Lumba S."/>
            <person name="McCourt P."/>
            <person name="Mortimer J.C."/>
            <person name="Mutuku J.M."/>
            <person name="Nomura T."/>
            <person name="Sasaki-Sekimoto Y."/>
            <person name="Seto Y."/>
            <person name="Wang Y."/>
            <person name="Wakatake T."/>
            <person name="Sakakibara H."/>
            <person name="Demura T."/>
            <person name="Yamaguchi S."/>
            <person name="Yoneyama K."/>
            <person name="Manabe R.I."/>
            <person name="Nelson D.C."/>
            <person name="Schulman A.H."/>
            <person name="Timko M.P."/>
            <person name="dePamphilis C.W."/>
            <person name="Choi D."/>
            <person name="Shirasu K."/>
        </authorList>
    </citation>
    <scope>NUCLEOTIDE SEQUENCE [LARGE SCALE GENOMIC DNA]</scope>
    <source>
        <strain evidence="3">cv. UVA1</strain>
    </source>
</reference>
<dbReference type="PANTHER" id="PTHR33334">
    <property type="entry name" value="PROTEIN LNK1"/>
    <property type="match status" value="1"/>
</dbReference>
<dbReference type="InterPro" id="IPR039928">
    <property type="entry name" value="LNK"/>
</dbReference>
<evidence type="ECO:0000256" key="1">
    <source>
        <dbReference type="SAM" id="MobiDB-lite"/>
    </source>
</evidence>
<keyword evidence="3" id="KW-1185">Reference proteome</keyword>
<name>A0A5A7QBS5_STRAF</name>
<proteinExistence type="predicted"/>
<comment type="caution">
    <text evidence="2">The sequence shown here is derived from an EMBL/GenBank/DDBJ whole genome shotgun (WGS) entry which is preliminary data.</text>
</comment>
<feature type="compositionally biased region" description="Low complexity" evidence="1">
    <location>
        <begin position="102"/>
        <end position="122"/>
    </location>
</feature>